<organism evidence="5 6">
    <name type="scientific">Aedes aegypti</name>
    <name type="common">Yellowfever mosquito</name>
    <name type="synonym">Culex aegypti</name>
    <dbReference type="NCBI Taxonomy" id="7159"/>
    <lineage>
        <taxon>Eukaryota</taxon>
        <taxon>Metazoa</taxon>
        <taxon>Ecdysozoa</taxon>
        <taxon>Arthropoda</taxon>
        <taxon>Hexapoda</taxon>
        <taxon>Insecta</taxon>
        <taxon>Pterygota</taxon>
        <taxon>Neoptera</taxon>
        <taxon>Endopterygota</taxon>
        <taxon>Diptera</taxon>
        <taxon>Nematocera</taxon>
        <taxon>Culicoidea</taxon>
        <taxon>Culicidae</taxon>
        <taxon>Culicinae</taxon>
        <taxon>Aedini</taxon>
        <taxon>Aedes</taxon>
        <taxon>Stegomyia</taxon>
    </lineage>
</organism>
<dbReference type="Proteomes" id="UP000008820">
    <property type="component" value="Chromosome 1"/>
</dbReference>
<dbReference type="InParanoid" id="A0A6I8TPJ9"/>
<feature type="compositionally biased region" description="Polar residues" evidence="1">
    <location>
        <begin position="733"/>
        <end position="752"/>
    </location>
</feature>
<gene>
    <name evidence="5" type="primary">5567316</name>
</gene>
<feature type="transmembrane region" description="Helical" evidence="2">
    <location>
        <begin position="485"/>
        <end position="506"/>
    </location>
</feature>
<feature type="chain" id="PRO_5043837274" description="Nose resistant-to-fluoxetine protein N-terminal domain-containing protein" evidence="3">
    <location>
        <begin position="23"/>
        <end position="752"/>
    </location>
</feature>
<feature type="transmembrane region" description="Helical" evidence="2">
    <location>
        <begin position="568"/>
        <end position="590"/>
    </location>
</feature>
<evidence type="ECO:0000256" key="2">
    <source>
        <dbReference type="SAM" id="Phobius"/>
    </source>
</evidence>
<protein>
    <recommendedName>
        <fullName evidence="4">Nose resistant-to-fluoxetine protein N-terminal domain-containing protein</fullName>
    </recommendedName>
</protein>
<feature type="transmembrane region" description="Helical" evidence="2">
    <location>
        <begin position="386"/>
        <end position="411"/>
    </location>
</feature>
<feature type="region of interest" description="Disordered" evidence="1">
    <location>
        <begin position="720"/>
        <end position="752"/>
    </location>
</feature>
<dbReference type="OrthoDB" id="10006435at2759"/>
<dbReference type="PANTHER" id="PTHR11161:SF71">
    <property type="entry name" value="NOSE RESISTANT-TO-FLUOXETINE PROTEIN N-TERMINAL DOMAIN-CONTAINING PROTEIN"/>
    <property type="match status" value="1"/>
</dbReference>
<accession>A0A6I8TPJ9</accession>
<evidence type="ECO:0000259" key="4">
    <source>
        <dbReference type="SMART" id="SM00703"/>
    </source>
</evidence>
<keyword evidence="2" id="KW-1133">Transmembrane helix</keyword>
<dbReference type="PANTHER" id="PTHR11161">
    <property type="entry name" value="O-ACYLTRANSFERASE"/>
    <property type="match status" value="1"/>
</dbReference>
<keyword evidence="2" id="KW-0812">Transmembrane</keyword>
<feature type="signal peptide" evidence="3">
    <location>
        <begin position="1"/>
        <end position="22"/>
    </location>
</feature>
<keyword evidence="6" id="KW-1185">Reference proteome</keyword>
<feature type="transmembrane region" description="Helical" evidence="2">
    <location>
        <begin position="354"/>
        <end position="374"/>
    </location>
</feature>
<sequence>MKLRGLWGSVILLGIVFGLAKAADRSELFKGDYDQGSGGQLHVDGKKILSAVIKQGQDKISLRSELKRVSSVPEGRDGVFGGMDRKFLDVLRQVIGGLKGVECKRDLNSTLEAIERREAWAVAMLDASAKSTAGIEYGQMYHLGHYDQCMTINRDRDSGLRKGIISQYCLADVYLESYLTRTQVSRIERFNETALVHWGVCMPASCSERDVVQVVEAISGSIAVSIPKDACHREVIAEPSTLDIVYVSIIMFFVLMVVLSTLYHIQSICTRRNEKKTTMVYVLRSFSIIENIKKLAQDSKDDHGLGCINGIKAVAMFTILSGHALLFLFGGAGYNPGFYYEQSKYLRNAFLLNSPLLVDTFLLLSGFLFARLLLIELDKRHGKINFGLLYIFRYIRLTPAYGAMIALYATWLPRLGSGPLWDQRMLLEQQRCRESWWRNALYINNYLGTDSICMFQSWYLASDSQLFVLAPLLLYPLWRYGRRVGATLLGTVATVSVVVPFLVTYYGELDPSLMIFGDEVADLQSNSYFANVYVKTHMRATAYIFGLAVGYLVHIMQQKNITIGKQKLFFFWTASTLIGTVSMLSITTFYNSAGTSDYLYNALYAALHRLGWSLSNGWLVLACVTGNAGPLKKFLSSRLLVPISRLTYCAYLTNGLVELYFSASQRVPLYGGVINMTAVTLSHVILTFLTALGLCLVFESPIHGIEKIFLRRARPVSGRATNQRTAEDAKGAVTNNSTGTACTQSTSDDSSA</sequence>
<reference evidence="5 6" key="1">
    <citation type="submission" date="2017-06" db="EMBL/GenBank/DDBJ databases">
        <title>Aedes aegypti genome working group (AGWG) sequencing and assembly.</title>
        <authorList>
            <consortium name="Aedes aegypti Genome Working Group (AGWG)"/>
            <person name="Matthews B.J."/>
        </authorList>
    </citation>
    <scope>NUCLEOTIDE SEQUENCE [LARGE SCALE GENOMIC DNA]</scope>
    <source>
        <strain evidence="5 6">LVP_AGWG</strain>
    </source>
</reference>
<name>A0A6I8TPJ9_AEDAE</name>
<evidence type="ECO:0000313" key="5">
    <source>
        <dbReference type="EnsemblMetazoa" id="AAEL013894-PB"/>
    </source>
</evidence>
<evidence type="ECO:0000256" key="3">
    <source>
        <dbReference type="SAM" id="SignalP"/>
    </source>
</evidence>
<feature type="transmembrane region" description="Helical" evidence="2">
    <location>
        <begin position="313"/>
        <end position="334"/>
    </location>
</feature>
<dbReference type="InterPro" id="IPR002656">
    <property type="entry name" value="Acyl_transf_3_dom"/>
</dbReference>
<keyword evidence="2" id="KW-0472">Membrane</keyword>
<dbReference type="EnsemblMetazoa" id="AAEL013894-RB">
    <property type="protein sequence ID" value="AAEL013894-PB"/>
    <property type="gene ID" value="AAEL013894"/>
</dbReference>
<dbReference type="Pfam" id="PF20146">
    <property type="entry name" value="NRF"/>
    <property type="match status" value="1"/>
</dbReference>
<feature type="domain" description="Nose resistant-to-fluoxetine protein N-terminal" evidence="4">
    <location>
        <begin position="100"/>
        <end position="233"/>
    </location>
</feature>
<dbReference type="Pfam" id="PF01757">
    <property type="entry name" value="Acyl_transf_3"/>
    <property type="match status" value="1"/>
</dbReference>
<feature type="transmembrane region" description="Helical" evidence="2">
    <location>
        <begin position="458"/>
        <end position="478"/>
    </location>
</feature>
<dbReference type="GO" id="GO:0016747">
    <property type="term" value="F:acyltransferase activity, transferring groups other than amino-acyl groups"/>
    <property type="evidence" value="ECO:0007669"/>
    <property type="project" value="InterPro"/>
</dbReference>
<evidence type="ECO:0000256" key="1">
    <source>
        <dbReference type="SAM" id="MobiDB-lite"/>
    </source>
</evidence>
<feature type="transmembrane region" description="Helical" evidence="2">
    <location>
        <begin position="643"/>
        <end position="661"/>
    </location>
</feature>
<feature type="transmembrane region" description="Helical" evidence="2">
    <location>
        <begin position="540"/>
        <end position="556"/>
    </location>
</feature>
<evidence type="ECO:0000313" key="6">
    <source>
        <dbReference type="Proteomes" id="UP000008820"/>
    </source>
</evidence>
<keyword evidence="3" id="KW-0732">Signal</keyword>
<feature type="transmembrane region" description="Helical" evidence="2">
    <location>
        <begin position="610"/>
        <end position="631"/>
    </location>
</feature>
<dbReference type="InterPro" id="IPR052728">
    <property type="entry name" value="O2_lipid_transport_reg"/>
</dbReference>
<feature type="transmembrane region" description="Helical" evidence="2">
    <location>
        <begin position="244"/>
        <end position="265"/>
    </location>
</feature>
<dbReference type="InterPro" id="IPR006621">
    <property type="entry name" value="Nose-resist-to-fluoxetine_N"/>
</dbReference>
<dbReference type="AlphaFoldDB" id="A0A6I8TPJ9"/>
<proteinExistence type="predicted"/>
<dbReference type="SMART" id="SM00703">
    <property type="entry name" value="NRF"/>
    <property type="match status" value="1"/>
</dbReference>
<feature type="transmembrane region" description="Helical" evidence="2">
    <location>
        <begin position="673"/>
        <end position="698"/>
    </location>
</feature>
<reference evidence="5" key="2">
    <citation type="submission" date="2020-05" db="UniProtKB">
        <authorList>
            <consortium name="EnsemblMetazoa"/>
        </authorList>
    </citation>
    <scope>IDENTIFICATION</scope>
    <source>
        <strain evidence="5">LVP_AGWG</strain>
    </source>
</reference>